<gene>
    <name evidence="1" type="ORF">A3860_08755</name>
</gene>
<comment type="caution">
    <text evidence="1">The sequence shown here is derived from an EMBL/GenBank/DDBJ whole genome shotgun (WGS) entry which is preliminary data.</text>
</comment>
<dbReference type="EMBL" id="LVYD01000113">
    <property type="protein sequence ID" value="OQP57711.1"/>
    <property type="molecule type" value="Genomic_DNA"/>
</dbReference>
<reference evidence="1 2" key="1">
    <citation type="submission" date="2016-03" db="EMBL/GenBank/DDBJ databases">
        <title>Niastella vici sp. nov., isolated from farmland soil.</title>
        <authorList>
            <person name="Chen L."/>
            <person name="Wang D."/>
            <person name="Yang S."/>
            <person name="Wang G."/>
        </authorList>
    </citation>
    <scope>NUCLEOTIDE SEQUENCE [LARGE SCALE GENOMIC DNA]</scope>
    <source>
        <strain evidence="1 2">DJ57</strain>
    </source>
</reference>
<dbReference type="Proteomes" id="UP000192796">
    <property type="component" value="Unassembled WGS sequence"/>
</dbReference>
<evidence type="ECO:0000313" key="1">
    <source>
        <dbReference type="EMBL" id="OQP57711.1"/>
    </source>
</evidence>
<dbReference type="AlphaFoldDB" id="A0A1V9FHH4"/>
<name>A0A1V9FHH4_9BACT</name>
<keyword evidence="2" id="KW-1185">Reference proteome</keyword>
<accession>A0A1V9FHH4</accession>
<organism evidence="1 2">
    <name type="scientific">Niastella vici</name>
    <dbReference type="NCBI Taxonomy" id="1703345"/>
    <lineage>
        <taxon>Bacteria</taxon>
        <taxon>Pseudomonadati</taxon>
        <taxon>Bacteroidota</taxon>
        <taxon>Chitinophagia</taxon>
        <taxon>Chitinophagales</taxon>
        <taxon>Chitinophagaceae</taxon>
        <taxon>Niastella</taxon>
    </lineage>
</organism>
<evidence type="ECO:0000313" key="2">
    <source>
        <dbReference type="Proteomes" id="UP000192796"/>
    </source>
</evidence>
<dbReference type="OrthoDB" id="628167at2"/>
<proteinExistence type="predicted"/>
<dbReference type="RefSeq" id="WP_081155613.1">
    <property type="nucleotide sequence ID" value="NZ_LVYD01000113.1"/>
</dbReference>
<protein>
    <submittedName>
        <fullName evidence="1">Uncharacterized protein</fullName>
    </submittedName>
</protein>
<sequence>MLYKRQGNCVGSSGGHDYDLEHIVVQGYSNTKKFISITYFQHAGWYTRDWRGLPASYHSFEYVGKHAHGMYDNSRSKSFLGYECTYWGDYRNPAGSQDEAHTWNNISLMNCDISQFNFNGNWGDPGQGPLYRRRDYWNFTSCNGDGGELSSADGCKRSDFPHDMLLGAIQ</sequence>